<dbReference type="EnsemblPlants" id="AVESA.00010b.r2.2CG0324690.1">
    <property type="protein sequence ID" value="AVESA.00010b.r2.2CG0324690.1.CDS"/>
    <property type="gene ID" value="AVESA.00010b.r2.2CG0324690"/>
</dbReference>
<proteinExistence type="predicted"/>
<accession>A0ACD5UW01</accession>
<dbReference type="Proteomes" id="UP001732700">
    <property type="component" value="Chromosome 2C"/>
</dbReference>
<evidence type="ECO:0000313" key="2">
    <source>
        <dbReference type="Proteomes" id="UP001732700"/>
    </source>
</evidence>
<organism evidence="1 2">
    <name type="scientific">Avena sativa</name>
    <name type="common">Oat</name>
    <dbReference type="NCBI Taxonomy" id="4498"/>
    <lineage>
        <taxon>Eukaryota</taxon>
        <taxon>Viridiplantae</taxon>
        <taxon>Streptophyta</taxon>
        <taxon>Embryophyta</taxon>
        <taxon>Tracheophyta</taxon>
        <taxon>Spermatophyta</taxon>
        <taxon>Magnoliopsida</taxon>
        <taxon>Liliopsida</taxon>
        <taxon>Poales</taxon>
        <taxon>Poaceae</taxon>
        <taxon>BOP clade</taxon>
        <taxon>Pooideae</taxon>
        <taxon>Poodae</taxon>
        <taxon>Poeae</taxon>
        <taxon>Poeae Chloroplast Group 1 (Aveneae type)</taxon>
        <taxon>Aveninae</taxon>
        <taxon>Avena</taxon>
    </lineage>
</organism>
<name>A0ACD5UW01_AVESA</name>
<protein>
    <submittedName>
        <fullName evidence="1">Uncharacterized protein</fullName>
    </submittedName>
</protein>
<keyword evidence="2" id="KW-1185">Reference proteome</keyword>
<reference evidence="1" key="1">
    <citation type="submission" date="2021-05" db="EMBL/GenBank/DDBJ databases">
        <authorList>
            <person name="Scholz U."/>
            <person name="Mascher M."/>
            <person name="Fiebig A."/>
        </authorList>
    </citation>
    <scope>NUCLEOTIDE SEQUENCE [LARGE SCALE GENOMIC DNA]</scope>
</reference>
<sequence>MQSQERTPRRHPAMSAAYDRTAELRALDATFSGVRGLVASGITHLPRIFRLPEAVHGPPEPTVSAGQETAATTVPVIDLSGDRAGVVAAVRSAAAEWGFFQVTGHGVPLESMAAAVDAVRGFHEAPGGEGSDKARLYSREPARAVKYHCNFDLYQSPVANWRDTLYLRMAPDPPRADDLPESCRLIGLNPSRTLPPRRLRGINLHDLRRGPRDPYAGFVRRSAIDALFEYSQQVKNLGRTLFDLLSESLGLKPSYLTDIECNQGQIILCHYYPPCPEPQLAIGTSRHSDSGFLTILLQDQIGGLQILHKDRWVDVTPTPGAFIVNIGDLLQLISNDGFRSVEHRVVAKNAAPRVSIACFFSTHFHPASTRMYGPIKELLSDENLPLYRETLVRDYIKHYYSIGLDAKTAISDFRL</sequence>
<evidence type="ECO:0000313" key="1">
    <source>
        <dbReference type="EnsemblPlants" id="AVESA.00010b.r2.2CG0324690.1.CDS"/>
    </source>
</evidence>
<reference evidence="1" key="2">
    <citation type="submission" date="2025-09" db="UniProtKB">
        <authorList>
            <consortium name="EnsemblPlants"/>
        </authorList>
    </citation>
    <scope>IDENTIFICATION</scope>
</reference>